<name>A0A4V2MW88_9APHY</name>
<reference evidence="2 3" key="1">
    <citation type="submission" date="2018-11" db="EMBL/GenBank/DDBJ databases">
        <title>Genome assembly of Steccherinum ochraceum LE-BIN_3174, the white-rot fungus of the Steccherinaceae family (The Residual Polyporoid clade, Polyporales, Basidiomycota).</title>
        <authorList>
            <person name="Fedorova T.V."/>
            <person name="Glazunova O.A."/>
            <person name="Landesman E.O."/>
            <person name="Moiseenko K.V."/>
            <person name="Psurtseva N.V."/>
            <person name="Savinova O.S."/>
            <person name="Shakhova N.V."/>
            <person name="Tyazhelova T.V."/>
            <person name="Vasina D.V."/>
        </authorList>
    </citation>
    <scope>NUCLEOTIDE SEQUENCE [LARGE SCALE GENOMIC DNA]</scope>
    <source>
        <strain evidence="2 3">LE-BIN_3174</strain>
    </source>
</reference>
<feature type="compositionally biased region" description="Basic and acidic residues" evidence="1">
    <location>
        <begin position="123"/>
        <end position="134"/>
    </location>
</feature>
<dbReference type="Proteomes" id="UP000292702">
    <property type="component" value="Unassembled WGS sequence"/>
</dbReference>
<feature type="compositionally biased region" description="Polar residues" evidence="1">
    <location>
        <begin position="50"/>
        <end position="61"/>
    </location>
</feature>
<feature type="compositionally biased region" description="Polar residues" evidence="1">
    <location>
        <begin position="20"/>
        <end position="31"/>
    </location>
</feature>
<feature type="compositionally biased region" description="Basic and acidic residues" evidence="1">
    <location>
        <begin position="1"/>
        <end position="18"/>
    </location>
</feature>
<dbReference type="AlphaFoldDB" id="A0A4V2MW88"/>
<protein>
    <submittedName>
        <fullName evidence="2">Uncharacterized protein</fullName>
    </submittedName>
</protein>
<feature type="compositionally biased region" description="Basic and acidic residues" evidence="1">
    <location>
        <begin position="86"/>
        <end position="112"/>
    </location>
</feature>
<organism evidence="2 3">
    <name type="scientific">Steccherinum ochraceum</name>
    <dbReference type="NCBI Taxonomy" id="92696"/>
    <lineage>
        <taxon>Eukaryota</taxon>
        <taxon>Fungi</taxon>
        <taxon>Dikarya</taxon>
        <taxon>Basidiomycota</taxon>
        <taxon>Agaricomycotina</taxon>
        <taxon>Agaricomycetes</taxon>
        <taxon>Polyporales</taxon>
        <taxon>Steccherinaceae</taxon>
        <taxon>Steccherinum</taxon>
    </lineage>
</organism>
<evidence type="ECO:0000313" key="3">
    <source>
        <dbReference type="Proteomes" id="UP000292702"/>
    </source>
</evidence>
<sequence>MAERSATRLEEAPDDHGNMKSKSTSTESRMQAQAELDLGAEDKAKVARGTNASRSDLSSPGISPGVLRILEQTLFLMTERPAPAKGDTERHDPDKSELEQDSKDGLNSDLEGHLNLNSAQENGWKEDSEGDRRIVGRSVKKPTDGSKTAATV</sequence>
<feature type="region of interest" description="Disordered" evidence="1">
    <location>
        <begin position="78"/>
        <end position="152"/>
    </location>
</feature>
<evidence type="ECO:0000313" key="2">
    <source>
        <dbReference type="EMBL" id="TCD65337.1"/>
    </source>
</evidence>
<gene>
    <name evidence="2" type="ORF">EIP91_002775</name>
</gene>
<proteinExistence type="predicted"/>
<accession>A0A4V2MW88</accession>
<dbReference type="EMBL" id="RWJN01000186">
    <property type="protein sequence ID" value="TCD65337.1"/>
    <property type="molecule type" value="Genomic_DNA"/>
</dbReference>
<comment type="caution">
    <text evidence="2">The sequence shown here is derived from an EMBL/GenBank/DDBJ whole genome shotgun (WGS) entry which is preliminary data.</text>
</comment>
<evidence type="ECO:0000256" key="1">
    <source>
        <dbReference type="SAM" id="MobiDB-lite"/>
    </source>
</evidence>
<keyword evidence="3" id="KW-1185">Reference proteome</keyword>
<feature type="region of interest" description="Disordered" evidence="1">
    <location>
        <begin position="1"/>
        <end position="65"/>
    </location>
</feature>